<dbReference type="SUPFAM" id="SSF48498">
    <property type="entry name" value="Tetracyclin repressor-like, C-terminal domain"/>
    <property type="match status" value="1"/>
</dbReference>
<feature type="domain" description="HTH tetR-type" evidence="3">
    <location>
        <begin position="5"/>
        <end position="65"/>
    </location>
</feature>
<keyword evidence="5" id="KW-1185">Reference proteome</keyword>
<dbReference type="InterPro" id="IPR036271">
    <property type="entry name" value="Tet_transcr_reg_TetR-rel_C_sf"/>
</dbReference>
<name>I3DTH7_BACMM</name>
<dbReference type="EMBL" id="CP007740">
    <property type="protein sequence ID" value="AIE61726.1"/>
    <property type="molecule type" value="Genomic_DNA"/>
</dbReference>
<sequence length="194" mass="22594">MEEHLDTRERILQATLKLIREKGFKGATTRAIAQEAGVNEVTLFRHFNNKKGIVKAVFEKVSYVSTLSEAIKEKVEWDLEKDLLMFSKLYQQLLYENRDLIMIGLKEGDSFPELKQQIADIPRQLKEHLIEYFNTMREKGILVETNVEAQAMALIWMNFGFFMSRSQHGTQITDLTEEEFLKNTVEVFTRGLTL</sequence>
<evidence type="ECO:0000256" key="1">
    <source>
        <dbReference type="ARBA" id="ARBA00023125"/>
    </source>
</evidence>
<accession>I3DTH7</accession>
<organism evidence="4 5">
    <name type="scientific">Bacillus methanolicus (strain MGA3 / ATCC 53907)</name>
    <dbReference type="NCBI Taxonomy" id="796606"/>
    <lineage>
        <taxon>Bacteria</taxon>
        <taxon>Bacillati</taxon>
        <taxon>Bacillota</taxon>
        <taxon>Bacilli</taxon>
        <taxon>Bacillales</taxon>
        <taxon>Bacillaceae</taxon>
        <taxon>Bacillus</taxon>
    </lineage>
</organism>
<dbReference type="InterPro" id="IPR025722">
    <property type="entry name" value="TetR"/>
</dbReference>
<geneLocation type="plasmid" evidence="4 5">
    <name>pBM69</name>
</geneLocation>
<evidence type="ECO:0000256" key="2">
    <source>
        <dbReference type="PROSITE-ProRule" id="PRU00335"/>
    </source>
</evidence>
<dbReference type="HOGENOM" id="CLU_069356_27_3_9"/>
<dbReference type="InterPro" id="IPR009057">
    <property type="entry name" value="Homeodomain-like_sf"/>
</dbReference>
<evidence type="ECO:0000259" key="3">
    <source>
        <dbReference type="PROSITE" id="PS50977"/>
    </source>
</evidence>
<dbReference type="GO" id="GO:0000976">
    <property type="term" value="F:transcription cis-regulatory region binding"/>
    <property type="evidence" value="ECO:0007669"/>
    <property type="project" value="TreeGrafter"/>
</dbReference>
<dbReference type="PRINTS" id="PR00455">
    <property type="entry name" value="HTHTETR"/>
</dbReference>
<dbReference type="Pfam" id="PF00440">
    <property type="entry name" value="TetR_N"/>
    <property type="match status" value="1"/>
</dbReference>
<dbReference type="GO" id="GO:0003700">
    <property type="term" value="F:DNA-binding transcription factor activity"/>
    <property type="evidence" value="ECO:0007669"/>
    <property type="project" value="TreeGrafter"/>
</dbReference>
<keyword evidence="4" id="KW-0614">Plasmid</keyword>
<dbReference type="InterPro" id="IPR050109">
    <property type="entry name" value="HTH-type_TetR-like_transc_reg"/>
</dbReference>
<keyword evidence="1 2" id="KW-0238">DNA-binding</keyword>
<dbReference type="InterPro" id="IPR001647">
    <property type="entry name" value="HTH_TetR"/>
</dbReference>
<dbReference type="RefSeq" id="WP_003349888.1">
    <property type="nucleotide sequence ID" value="NZ_ADWW01000012.1"/>
</dbReference>
<dbReference type="Proteomes" id="UP000027602">
    <property type="component" value="Plasmid pBM69"/>
</dbReference>
<dbReference type="eggNOG" id="COG1309">
    <property type="taxonomic scope" value="Bacteria"/>
</dbReference>
<dbReference type="AlphaFoldDB" id="I3DTH7"/>
<dbReference type="OrthoDB" id="277085at2"/>
<dbReference type="KEGG" id="bmet:BMMGA3_16885"/>
<protein>
    <submittedName>
        <fullName evidence="4">Transcriptional regulator, TetR family protein</fullName>
    </submittedName>
</protein>
<proteinExistence type="predicted"/>
<dbReference type="Pfam" id="PF13972">
    <property type="entry name" value="TetR"/>
    <property type="match status" value="1"/>
</dbReference>
<evidence type="ECO:0000313" key="4">
    <source>
        <dbReference type="EMBL" id="AIE61726.1"/>
    </source>
</evidence>
<dbReference type="PANTHER" id="PTHR30055:SF226">
    <property type="entry name" value="HTH-TYPE TRANSCRIPTIONAL REGULATOR PKSA"/>
    <property type="match status" value="1"/>
</dbReference>
<dbReference type="Gene3D" id="1.10.357.10">
    <property type="entry name" value="Tetracycline Repressor, domain 2"/>
    <property type="match status" value="1"/>
</dbReference>
<dbReference type="PROSITE" id="PS50977">
    <property type="entry name" value="HTH_TETR_2"/>
    <property type="match status" value="1"/>
</dbReference>
<feature type="DNA-binding region" description="H-T-H motif" evidence="2">
    <location>
        <begin position="28"/>
        <end position="47"/>
    </location>
</feature>
<gene>
    <name evidence="4" type="ORF">BMMGA3_16885</name>
</gene>
<reference evidence="4 5" key="1">
    <citation type="journal article" date="2015" name="BMC Genomics">
        <title>Transcriptome analysis of thermophilic methylotrophic Bacillus methanolicus MGA3 using RNA-sequencing provides detailed insights into its previously uncharted transcriptional landscape.</title>
        <authorList>
            <person name="Irla M."/>
            <person name="Neshat A."/>
            <person name="Brautaset T."/>
            <person name="Ruckert C."/>
            <person name="Kalinowski J."/>
            <person name="Wendisch V.F."/>
        </authorList>
    </citation>
    <scope>NUCLEOTIDE SEQUENCE [LARGE SCALE GENOMIC DNA]</scope>
    <source>
        <strain evidence="5">MGA3 / ATCC 53907</strain>
        <plasmid evidence="5">Plasmid pBM69</plasmid>
    </source>
</reference>
<dbReference type="SUPFAM" id="SSF46689">
    <property type="entry name" value="Homeodomain-like"/>
    <property type="match status" value="1"/>
</dbReference>
<dbReference type="PANTHER" id="PTHR30055">
    <property type="entry name" value="HTH-TYPE TRANSCRIPTIONAL REGULATOR RUTR"/>
    <property type="match status" value="1"/>
</dbReference>
<evidence type="ECO:0000313" key="5">
    <source>
        <dbReference type="Proteomes" id="UP000027602"/>
    </source>
</evidence>